<feature type="coiled-coil region" evidence="1">
    <location>
        <begin position="596"/>
        <end position="656"/>
    </location>
</feature>
<dbReference type="Gene3D" id="3.40.50.300">
    <property type="entry name" value="P-loop containing nucleotide triphosphate hydrolases"/>
    <property type="match status" value="2"/>
</dbReference>
<gene>
    <name evidence="3" type="ORF">LJ656_21880</name>
</gene>
<dbReference type="PANTHER" id="PTHR41259:SF1">
    <property type="entry name" value="DOUBLE-STRAND BREAK REPAIR RAD50 ATPASE, PUTATIVE-RELATED"/>
    <property type="match status" value="1"/>
</dbReference>
<dbReference type="InterPro" id="IPR027417">
    <property type="entry name" value="P-loop_NTPase"/>
</dbReference>
<evidence type="ECO:0000259" key="2">
    <source>
        <dbReference type="Pfam" id="PF02463"/>
    </source>
</evidence>
<dbReference type="Proteomes" id="UP001431019">
    <property type="component" value="Unassembled WGS sequence"/>
</dbReference>
<dbReference type="Pfam" id="PF02463">
    <property type="entry name" value="SMC_N"/>
    <property type="match status" value="1"/>
</dbReference>
<dbReference type="InterPro" id="IPR003395">
    <property type="entry name" value="RecF/RecN/SMC_N"/>
</dbReference>
<evidence type="ECO:0000256" key="1">
    <source>
        <dbReference type="SAM" id="Coils"/>
    </source>
</evidence>
<name>A0ABS8JZB7_9BURK</name>
<protein>
    <submittedName>
        <fullName evidence="3">AAA family ATPase</fullName>
    </submittedName>
</protein>
<dbReference type="SUPFAM" id="SSF52540">
    <property type="entry name" value="P-loop containing nucleoside triphosphate hydrolases"/>
    <property type="match status" value="1"/>
</dbReference>
<keyword evidence="1" id="KW-0175">Coiled coil</keyword>
<accession>A0ABS8JZB7</accession>
<dbReference type="PANTHER" id="PTHR41259">
    <property type="entry name" value="DOUBLE-STRAND BREAK REPAIR RAD50 ATPASE, PUTATIVE-RELATED"/>
    <property type="match status" value="1"/>
</dbReference>
<proteinExistence type="predicted"/>
<reference evidence="3 4" key="1">
    <citation type="submission" date="2021-11" db="EMBL/GenBank/DDBJ databases">
        <authorList>
            <person name="Oh E.-T."/>
            <person name="Kim S.-B."/>
        </authorList>
    </citation>
    <scope>NUCLEOTIDE SEQUENCE [LARGE SCALE GENOMIC DNA]</scope>
    <source>
        <strain evidence="3 4">MMS20-SJTR3</strain>
    </source>
</reference>
<evidence type="ECO:0000313" key="4">
    <source>
        <dbReference type="Proteomes" id="UP001431019"/>
    </source>
</evidence>
<dbReference type="EMBL" id="JAJITD010000011">
    <property type="protein sequence ID" value="MCC8395241.1"/>
    <property type="molecule type" value="Genomic_DNA"/>
</dbReference>
<dbReference type="RefSeq" id="WP_230511470.1">
    <property type="nucleotide sequence ID" value="NZ_JAJITD010000011.1"/>
</dbReference>
<feature type="coiled-coil region" evidence="1">
    <location>
        <begin position="266"/>
        <end position="399"/>
    </location>
</feature>
<organism evidence="3 4">
    <name type="scientific">Paraburkholderia sejongensis</name>
    <dbReference type="NCBI Taxonomy" id="2886946"/>
    <lineage>
        <taxon>Bacteria</taxon>
        <taxon>Pseudomonadati</taxon>
        <taxon>Pseudomonadota</taxon>
        <taxon>Betaproteobacteria</taxon>
        <taxon>Burkholderiales</taxon>
        <taxon>Burkholderiaceae</taxon>
        <taxon>Paraburkholderia</taxon>
    </lineage>
</organism>
<feature type="coiled-coil region" evidence="1">
    <location>
        <begin position="202"/>
        <end position="236"/>
    </location>
</feature>
<sequence>MKLQRIAIREFRQFSGQLVIDDLQPGLNLFVGPNEAGKSTIAEAVRAVFLERYKASHLKDLLPWGLANGQPSVEVSFELDGVACRLSKQFVSRQRCELRIGQSVFSEDEAEDRLAALLGFSRAARGPLKAENAGVPGLLWVQQGATQELRDSTGHAAQYLRDALTQLSGGRESAGEDALIAAVQRELRQLLTARTQKATGPLAEAEQKLAALSASRDELQQQRQQFDENIARLAAQQEAFDDAERRRPWELHEQKAAAAQQRAAAVAELERNLQGLDQSLRVGEAELAVAVQQEQGALELEAALAREREQLAALRVEVSAAQAAYAQAESSVAQAEQAAAEANRALELANAAVSAADLRGQIDVYRAERERLEASIADADKANAAVLQAAQEAAALEIDERQLKQLVALDAELTVLRARTEAAMTRIEYRLNGEVKVGEETLSGTGVLRVDEEKRIELGALGQLRVIPGVSDLSAQFSELATHEAEHGQLLRSLGVVSSGAAQARHEQWKTLVAQQQSHAKILAVHAPQGIDALRAALAATAARWQASSERLASLPDVSAALPLDAARRHAQIARDALEAARKVLAQAATAYSSGVAQAESLAAQLQRKEAQLSDDAFRRNRAQWQAQIVEQRVKVDALKNQRGERERELDAARLDDPAAEALRYRASADLARGEQHERQVRIVELRSQLETMGASGLGERLAALEAQVEQASRRKDELSLRASALSLLDEVLVDERDAALAQLRAPLTERLGHYLKRIFPQSSVALGDDLSPAMLDRDGRSELLDALSFGTREQLGILTRLAYADLLQASGRPTLLMLDDAAVHTDAARRDALKRALLDAATRHQILVFTCHPELWDDLGVRQRAVADLKLA</sequence>
<feature type="domain" description="RecF/RecN/SMC N-terminal" evidence="2">
    <location>
        <begin position="3"/>
        <end position="856"/>
    </location>
</feature>
<comment type="caution">
    <text evidence="3">The sequence shown here is derived from an EMBL/GenBank/DDBJ whole genome shotgun (WGS) entry which is preliminary data.</text>
</comment>
<keyword evidence="4" id="KW-1185">Reference proteome</keyword>
<evidence type="ECO:0000313" key="3">
    <source>
        <dbReference type="EMBL" id="MCC8395241.1"/>
    </source>
</evidence>
<feature type="coiled-coil region" evidence="1">
    <location>
        <begin position="695"/>
        <end position="722"/>
    </location>
</feature>